<protein>
    <submittedName>
        <fullName evidence="5">TRAP-type C4-dicarboxylate transport system, periplasmic component</fullName>
    </submittedName>
</protein>
<dbReference type="AlphaFoldDB" id="A0A1X6WTY2"/>
<evidence type="ECO:0000256" key="1">
    <source>
        <dbReference type="ARBA" id="ARBA00009023"/>
    </source>
</evidence>
<gene>
    <name evidence="5" type="ORF">FM105_00490</name>
</gene>
<evidence type="ECO:0000256" key="3">
    <source>
        <dbReference type="ARBA" id="ARBA00022729"/>
    </source>
</evidence>
<feature type="signal peptide" evidence="4">
    <location>
        <begin position="1"/>
        <end position="20"/>
    </location>
</feature>
<evidence type="ECO:0000256" key="4">
    <source>
        <dbReference type="SAM" id="SignalP"/>
    </source>
</evidence>
<dbReference type="Gene3D" id="3.40.190.170">
    <property type="entry name" value="Bacterial extracellular solute-binding protein, family 7"/>
    <property type="match status" value="1"/>
</dbReference>
<dbReference type="NCBIfam" id="NF037995">
    <property type="entry name" value="TRAP_S1"/>
    <property type="match status" value="1"/>
</dbReference>
<evidence type="ECO:0000313" key="5">
    <source>
        <dbReference type="EMBL" id="SLM88535.1"/>
    </source>
</evidence>
<dbReference type="InterPro" id="IPR018389">
    <property type="entry name" value="DctP_fam"/>
</dbReference>
<keyword evidence="3 4" id="KW-0732">Signal</keyword>
<dbReference type="PANTHER" id="PTHR33376">
    <property type="match status" value="1"/>
</dbReference>
<organism evidence="5 6">
    <name type="scientific">Brevibacterium yomogidense</name>
    <dbReference type="NCBI Taxonomy" id="946573"/>
    <lineage>
        <taxon>Bacteria</taxon>
        <taxon>Bacillati</taxon>
        <taxon>Actinomycetota</taxon>
        <taxon>Actinomycetes</taxon>
        <taxon>Micrococcales</taxon>
        <taxon>Brevibacteriaceae</taxon>
        <taxon>Brevibacterium</taxon>
    </lineage>
</organism>
<keyword evidence="6" id="KW-1185">Reference proteome</keyword>
<reference evidence="6" key="1">
    <citation type="submission" date="2017-02" db="EMBL/GenBank/DDBJ databases">
        <authorList>
            <person name="Dridi B."/>
        </authorList>
    </citation>
    <scope>NUCLEOTIDE SEQUENCE [LARGE SCALE GENOMIC DNA]</scope>
    <source>
        <strain evidence="6">B Co 03.10</strain>
    </source>
</reference>
<dbReference type="Pfam" id="PF03480">
    <property type="entry name" value="DctP"/>
    <property type="match status" value="1"/>
</dbReference>
<keyword evidence="2" id="KW-0813">Transport</keyword>
<dbReference type="EMBL" id="FWFF01000001">
    <property type="protein sequence ID" value="SLM88535.1"/>
    <property type="molecule type" value="Genomic_DNA"/>
</dbReference>
<evidence type="ECO:0000313" key="6">
    <source>
        <dbReference type="Proteomes" id="UP000196581"/>
    </source>
</evidence>
<dbReference type="PANTHER" id="PTHR33376:SF7">
    <property type="entry name" value="C4-DICARBOXYLATE-BINDING PROTEIN DCTB"/>
    <property type="match status" value="1"/>
</dbReference>
<dbReference type="PROSITE" id="PS51257">
    <property type="entry name" value="PROKAR_LIPOPROTEIN"/>
    <property type="match status" value="1"/>
</dbReference>
<dbReference type="InterPro" id="IPR038404">
    <property type="entry name" value="TRAP_DctP_sf"/>
</dbReference>
<evidence type="ECO:0000256" key="2">
    <source>
        <dbReference type="ARBA" id="ARBA00022448"/>
    </source>
</evidence>
<proteinExistence type="inferred from homology"/>
<sequence length="404" mass="43205">MRSKSMALAAVAGTAAIALTACGPSGTSRVADDSEGRTLTVTTTIGGPDNYHNTPIDEYFTAVEEASDGRISFEFSYANAIVPPAEVGSSMADGIVDSGLVVTSYNPSEFPVSNWLSKLAFAGESGPPAAALERAAAVNEWWAENPELAESDFRGQGLVPLTPGFNAHTAYHFICTEPVTSLADAQGKSIRSPGEAWAESAAALGMEPVSLPGAEMYESLQRGIVDCVMADATDMVSSDLTEVAKHYTTVNLPGFTTYGLFMSELAWETLDPELQEILWDQLPVYLDNLAHEGLVLQEELLETSGMEFHTMEADLADALAAHQSSVLTDSIENAPPAVEDPQSAIDQLDDMHSRWGSIVTDELSVPSYGTWAEWHDDGQSADAVDTGEFAQRLHDEVYADSIPE</sequence>
<feature type="chain" id="PRO_5039364755" evidence="4">
    <location>
        <begin position="21"/>
        <end position="404"/>
    </location>
</feature>
<accession>A0A1X6WTY2</accession>
<comment type="similarity">
    <text evidence="1">Belongs to the bacterial solute-binding protein 7 family.</text>
</comment>
<dbReference type="GO" id="GO:0055085">
    <property type="term" value="P:transmembrane transport"/>
    <property type="evidence" value="ECO:0007669"/>
    <property type="project" value="InterPro"/>
</dbReference>
<dbReference type="Proteomes" id="UP000196581">
    <property type="component" value="Unassembled WGS sequence"/>
</dbReference>
<name>A0A1X6WTY2_9MICO</name>
<dbReference type="RefSeq" id="WP_087003086.1">
    <property type="nucleotide sequence ID" value="NZ_FWFF01000001.1"/>
</dbReference>